<name>U6RID3_9BACT</name>
<protein>
    <submittedName>
        <fullName evidence="1">Uncharacterized protein</fullName>
    </submittedName>
</protein>
<gene>
    <name evidence="1" type="ORF">HMPREF1534_01741</name>
</gene>
<accession>U6RID3</accession>
<dbReference type="HOGENOM" id="CLU_3304805_0_0_10"/>
<sequence>MEMKIVFIGNSYMTYWPFEMYFFHRKTHTVRTFMARELL</sequence>
<dbReference type="EMBL" id="AQHY01000022">
    <property type="protein sequence ID" value="EOA54928.1"/>
    <property type="molecule type" value="Genomic_DNA"/>
</dbReference>
<dbReference type="AlphaFoldDB" id="U6RID3"/>
<organism evidence="1 2">
    <name type="scientific">Phocaeicola massiliensis B84634 = Timone 84634 = DSM 17679 = JCM 13223</name>
    <dbReference type="NCBI Taxonomy" id="1121098"/>
    <lineage>
        <taxon>Bacteria</taxon>
        <taxon>Pseudomonadati</taxon>
        <taxon>Bacteroidota</taxon>
        <taxon>Bacteroidia</taxon>
        <taxon>Bacteroidales</taxon>
        <taxon>Bacteroidaceae</taxon>
        <taxon>Phocaeicola</taxon>
    </lineage>
</organism>
<dbReference type="Proteomes" id="UP000017831">
    <property type="component" value="Unassembled WGS sequence"/>
</dbReference>
<dbReference type="STRING" id="1121098.HMPREF1534_01741"/>
<evidence type="ECO:0000313" key="2">
    <source>
        <dbReference type="Proteomes" id="UP000017831"/>
    </source>
</evidence>
<reference evidence="1 2" key="1">
    <citation type="submission" date="2013-04" db="EMBL/GenBank/DDBJ databases">
        <title>The Genome Sequence of Bacteroides massiliensis DSM 17679.</title>
        <authorList>
            <consortium name="The Broad Institute Genomics Platform"/>
            <person name="Earl A."/>
            <person name="Ward D."/>
            <person name="Feldgarden M."/>
            <person name="Gevers D."/>
            <person name="Martens E."/>
            <person name="Fenner L."/>
            <person name="Roux V."/>
            <person name="Mallet M.N."/>
            <person name="Raoult D."/>
            <person name="Walker B."/>
            <person name="Young S."/>
            <person name="Zeng Q."/>
            <person name="Gargeya S."/>
            <person name="Fitzgerald M."/>
            <person name="Haas B."/>
            <person name="Abouelleil A."/>
            <person name="Allen A.W."/>
            <person name="Alvarado L."/>
            <person name="Arachchi H.M."/>
            <person name="Berlin A.M."/>
            <person name="Chapman S.B."/>
            <person name="Gainer-Dewar J."/>
            <person name="Goldberg J."/>
            <person name="Griggs A."/>
            <person name="Gujja S."/>
            <person name="Hansen M."/>
            <person name="Howarth C."/>
            <person name="Imamovic A."/>
            <person name="Ireland A."/>
            <person name="Larimer J."/>
            <person name="McCowan C."/>
            <person name="Murphy C."/>
            <person name="Pearson M."/>
            <person name="Poon T.W."/>
            <person name="Priest M."/>
            <person name="Roberts A."/>
            <person name="Saif S."/>
            <person name="Shea T."/>
            <person name="Sisk P."/>
            <person name="Sykes S."/>
            <person name="Wortman J."/>
            <person name="Nusbaum C."/>
            <person name="Birren B."/>
        </authorList>
    </citation>
    <scope>NUCLEOTIDE SEQUENCE [LARGE SCALE GENOMIC DNA]</scope>
    <source>
        <strain evidence="2">B84634 / Timone 84634 / DSM 17679 / JCM 13223</strain>
    </source>
</reference>
<evidence type="ECO:0000313" key="1">
    <source>
        <dbReference type="EMBL" id="EOA54928.1"/>
    </source>
</evidence>
<keyword evidence="2" id="KW-1185">Reference proteome</keyword>
<proteinExistence type="predicted"/>
<comment type="caution">
    <text evidence="1">The sequence shown here is derived from an EMBL/GenBank/DDBJ whole genome shotgun (WGS) entry which is preliminary data.</text>
</comment>